<dbReference type="PANTHER" id="PTHR45849:SF3">
    <property type="entry name" value="HISTONE CHAPERONE RTT106"/>
    <property type="match status" value="1"/>
</dbReference>
<protein>
    <recommendedName>
        <fullName evidence="8">Histone chaperone RTT106/FACT complex subunit SPT16-like middle domain-containing protein</fullName>
    </recommendedName>
</protein>
<name>A0A364KKS3_TALAM</name>
<dbReference type="AlphaFoldDB" id="A0A364KKS3"/>
<dbReference type="InterPro" id="IPR041988">
    <property type="entry name" value="Ribosomal_uL24_KOW"/>
</dbReference>
<dbReference type="GO" id="GO:0042393">
    <property type="term" value="F:histone binding"/>
    <property type="evidence" value="ECO:0007669"/>
    <property type="project" value="TreeGrafter"/>
</dbReference>
<evidence type="ECO:0000313" key="9">
    <source>
        <dbReference type="EMBL" id="RAO64142.1"/>
    </source>
</evidence>
<sequence length="854" mass="95338">MQKVIQRTTLARNQAARKARILKEKQERLDVVKFFRERDEHQRRQIDTHLAAVKARHEDWFKGPLAPQRDSGVNAGTYGALDAQDTFMPRIPKHLRRQFINIAPGDRVVLLAGPDQGKICEVNTVDKESESLTVKDRCQAAFRTPEYMKDENVADLMTNPVPIPIDDVRLVCTLEDNGQQYEVVAKHVHGSGPFLTRSNTSTPRHTRYISGENIRIPWPEENKVDTLTDEDGDTSRKEVEYETWTPSLSAMPFKPSVMDEIRNKYSKYRTRHDPAWLEAKKLEDLREEFLKSRKLLTPAGEYKARLAEEKAAIRQSKKDENGNYIMDQTTSDFISRFINMASHLLAAKDSKPSITLVKPYKTVLVTPAKVPIMAFAAINNSSRNSSTIPIVNQQSPATVNYAVIDNAFAADLSLRKRVYEAISASPQHGALFQDIAQYTSRLLQSQSSQQQQLAKAVSEEPAIKKRKLEGNNGVSGASPATSVHDLKADSPLQFYVQDVSFAVPQRKKLTLEMTAAGGYLRARNQTSKEVEFGIPVKEIQHILCLPVPEKAQRQTNFCIIPRCGDGVTPVPDGALVPDQMVFTIADGPAKAAFTGAGQRVESDENGEALLRGWLNDAIGHTKVIRPDDREFVSATPEAHRKGEKACHVKAHRGSKDGYLFFLSTGILFGFKKPLVFFSFDNIESVSYTSVLQRTFNLNITTRVDEEQEPQEFEFSMIDQADYAGIDAYIKNHQLQDASLAEARRAKKYNVNGGKAAGADGEQNGEEATAADGEEEEESELQKAQRELEDQEDEEEEDYDPGSEGDSEGSGSSSEEEDEDEDGGGDDDEDEEDEDGDIDLVKQELGSEVEDVDEE</sequence>
<feature type="compositionally biased region" description="Acidic residues" evidence="7">
    <location>
        <begin position="813"/>
        <end position="837"/>
    </location>
</feature>
<comment type="subunit">
    <text evidence="6">Interacts with histones H3 and H4.</text>
</comment>
<dbReference type="Pfam" id="PF08512">
    <property type="entry name" value="Rttp106-like_middle"/>
    <property type="match status" value="1"/>
</dbReference>
<feature type="domain" description="Histone chaperone RTT106/FACT complex subunit SPT16-like middle" evidence="8">
    <location>
        <begin position="645"/>
        <end position="739"/>
    </location>
</feature>
<dbReference type="Gene3D" id="2.30.30.30">
    <property type="match status" value="1"/>
</dbReference>
<dbReference type="GO" id="GO:0031491">
    <property type="term" value="F:nucleosome binding"/>
    <property type="evidence" value="ECO:0007669"/>
    <property type="project" value="TreeGrafter"/>
</dbReference>
<dbReference type="CDD" id="cd06089">
    <property type="entry name" value="KOW_RPL26"/>
    <property type="match status" value="1"/>
</dbReference>
<dbReference type="EMBL" id="MIKG01000001">
    <property type="protein sequence ID" value="RAO64142.1"/>
    <property type="molecule type" value="Genomic_DNA"/>
</dbReference>
<evidence type="ECO:0000256" key="2">
    <source>
        <dbReference type="ARBA" id="ARBA00010618"/>
    </source>
</evidence>
<dbReference type="PANTHER" id="PTHR45849">
    <property type="entry name" value="FACT COMPLEX SUBUNIT SSRP1"/>
    <property type="match status" value="1"/>
</dbReference>
<evidence type="ECO:0000256" key="3">
    <source>
        <dbReference type="ARBA" id="ARBA00022980"/>
    </source>
</evidence>
<dbReference type="OrthoDB" id="75754at2759"/>
<dbReference type="GO" id="GO:0003723">
    <property type="term" value="F:RNA binding"/>
    <property type="evidence" value="ECO:0007669"/>
    <property type="project" value="InterPro"/>
</dbReference>
<dbReference type="GO" id="GO:1990904">
    <property type="term" value="C:ribonucleoprotein complex"/>
    <property type="evidence" value="ECO:0007669"/>
    <property type="project" value="UniProtKB-KW"/>
</dbReference>
<dbReference type="InterPro" id="IPR011993">
    <property type="entry name" value="PH-like_dom_sf"/>
</dbReference>
<keyword evidence="4" id="KW-0687">Ribonucleoprotein</keyword>
<dbReference type="Pfam" id="PF22682">
    <property type="entry name" value="Ribosomal_uL24m-like"/>
    <property type="match status" value="1"/>
</dbReference>
<proteinExistence type="inferred from homology"/>
<feature type="compositionally biased region" description="Acidic residues" evidence="7">
    <location>
        <begin position="788"/>
        <end position="806"/>
    </location>
</feature>
<dbReference type="GO" id="GO:0005840">
    <property type="term" value="C:ribosome"/>
    <property type="evidence" value="ECO:0007669"/>
    <property type="project" value="UniProtKB-KW"/>
</dbReference>
<organism evidence="9 10">
    <name type="scientific">Talaromyces amestolkiae</name>
    <dbReference type="NCBI Taxonomy" id="1196081"/>
    <lineage>
        <taxon>Eukaryota</taxon>
        <taxon>Fungi</taxon>
        <taxon>Dikarya</taxon>
        <taxon>Ascomycota</taxon>
        <taxon>Pezizomycotina</taxon>
        <taxon>Eurotiomycetes</taxon>
        <taxon>Eurotiomycetidae</taxon>
        <taxon>Eurotiales</taxon>
        <taxon>Trichocomaceae</taxon>
        <taxon>Talaromyces</taxon>
        <taxon>Talaromyces sect. Talaromyces</taxon>
    </lineage>
</organism>
<dbReference type="SUPFAM" id="SSF50729">
    <property type="entry name" value="PH domain-like"/>
    <property type="match status" value="1"/>
</dbReference>
<dbReference type="SMART" id="SM01287">
    <property type="entry name" value="Rtt106"/>
    <property type="match status" value="1"/>
</dbReference>
<evidence type="ECO:0000313" key="10">
    <source>
        <dbReference type="Proteomes" id="UP000249363"/>
    </source>
</evidence>
<evidence type="ECO:0000256" key="4">
    <source>
        <dbReference type="ARBA" id="ARBA00023274"/>
    </source>
</evidence>
<dbReference type="Proteomes" id="UP000249363">
    <property type="component" value="Unassembled WGS sequence"/>
</dbReference>
<dbReference type="STRING" id="1196081.A0A364KKS3"/>
<comment type="similarity">
    <text evidence="2">Belongs to the universal ribosomal protein uL24 family.</text>
</comment>
<reference evidence="9 10" key="1">
    <citation type="journal article" date="2017" name="Biotechnol. Biofuels">
        <title>Differential beta-glucosidase expression as a function of carbon source availability in Talaromyces amestolkiae: a genomic and proteomic approach.</title>
        <authorList>
            <person name="de Eugenio L.I."/>
            <person name="Mendez-Liter J.A."/>
            <person name="Nieto-Dominguez M."/>
            <person name="Alonso L."/>
            <person name="Gil-Munoz J."/>
            <person name="Barriuso J."/>
            <person name="Prieto A."/>
            <person name="Martinez M.J."/>
        </authorList>
    </citation>
    <scope>NUCLEOTIDE SEQUENCE [LARGE SCALE GENOMIC DNA]</scope>
    <source>
        <strain evidence="9 10">CIB</strain>
    </source>
</reference>
<gene>
    <name evidence="9" type="ORF">BHQ10_000154</name>
</gene>
<dbReference type="SUPFAM" id="SSF50104">
    <property type="entry name" value="Translation proteins SH3-like domain"/>
    <property type="match status" value="1"/>
</dbReference>
<comment type="function">
    <text evidence="5">Histones H3 and H4 chaperone involved in the nucleosome formation and heterochromatin silencing. Required for the deposition of H3K56ac-carrying H3-H4 complex onto newly-replicated DNA. Plays a role in the transcriptional regulation of the cell-cycle dependent histone genes by creating a repressive structure at the core histone gene promoter.</text>
</comment>
<dbReference type="RefSeq" id="XP_040728659.1">
    <property type="nucleotide sequence ID" value="XM_040873587.1"/>
</dbReference>
<keyword evidence="3" id="KW-0689">Ribosomal protein</keyword>
<evidence type="ECO:0000256" key="5">
    <source>
        <dbReference type="ARBA" id="ARBA00037550"/>
    </source>
</evidence>
<evidence type="ECO:0000256" key="1">
    <source>
        <dbReference type="ARBA" id="ARBA00006159"/>
    </source>
</evidence>
<keyword evidence="10" id="KW-1185">Reference proteome</keyword>
<dbReference type="InterPro" id="IPR050454">
    <property type="entry name" value="RTT106/SSRP1_HistChap/FACT"/>
</dbReference>
<evidence type="ECO:0000259" key="8">
    <source>
        <dbReference type="SMART" id="SM01287"/>
    </source>
</evidence>
<dbReference type="Gene3D" id="2.30.29.30">
    <property type="entry name" value="Pleckstrin-homology domain (PH domain)/Phosphotyrosine-binding domain (PTB)"/>
    <property type="match status" value="1"/>
</dbReference>
<feature type="region of interest" description="Disordered" evidence="7">
    <location>
        <begin position="751"/>
        <end position="854"/>
    </location>
</feature>
<comment type="caution">
    <text evidence="9">The sequence shown here is derived from an EMBL/GenBank/DDBJ whole genome shotgun (WGS) entry which is preliminary data.</text>
</comment>
<evidence type="ECO:0000256" key="6">
    <source>
        <dbReference type="ARBA" id="ARBA00038654"/>
    </source>
</evidence>
<dbReference type="InterPro" id="IPR008991">
    <property type="entry name" value="Translation_prot_SH3-like_sf"/>
</dbReference>
<dbReference type="InterPro" id="IPR014722">
    <property type="entry name" value="Rib_uL2_dom2"/>
</dbReference>
<comment type="similarity">
    <text evidence="1">Belongs to the RTT106 family.</text>
</comment>
<evidence type="ECO:0000256" key="7">
    <source>
        <dbReference type="SAM" id="MobiDB-lite"/>
    </source>
</evidence>
<dbReference type="GeneID" id="63789371"/>
<dbReference type="Gene3D" id="2.30.29.120">
    <property type="match status" value="1"/>
</dbReference>
<accession>A0A364KKS3</accession>
<dbReference type="InterPro" id="IPR013719">
    <property type="entry name" value="RTT106/SPT16-like_middle_dom"/>
</dbReference>